<feature type="compositionally biased region" description="Polar residues" evidence="3">
    <location>
        <begin position="261"/>
        <end position="276"/>
    </location>
</feature>
<proteinExistence type="predicted"/>
<organism evidence="4 5">
    <name type="scientific">Arthroderma otae (strain ATCC MYA-4605 / CBS 113480)</name>
    <name type="common">Microsporum canis</name>
    <dbReference type="NCBI Taxonomy" id="554155"/>
    <lineage>
        <taxon>Eukaryota</taxon>
        <taxon>Fungi</taxon>
        <taxon>Dikarya</taxon>
        <taxon>Ascomycota</taxon>
        <taxon>Pezizomycotina</taxon>
        <taxon>Eurotiomycetes</taxon>
        <taxon>Eurotiomycetidae</taxon>
        <taxon>Onygenales</taxon>
        <taxon>Arthrodermataceae</taxon>
        <taxon>Microsporum</taxon>
    </lineage>
</organism>
<dbReference type="Pfam" id="PF06087">
    <property type="entry name" value="Tyr-DNA_phospho"/>
    <property type="match status" value="1"/>
</dbReference>
<dbReference type="EMBL" id="DS995705">
    <property type="protein sequence ID" value="EEQ32600.1"/>
    <property type="molecule type" value="Genomic_DNA"/>
</dbReference>
<accession>C5FRU7</accession>
<sequence>MRQRVLNTSVTVEKPRYLESLGRRRCHYYPQSSYLGCVPNVFSARAISTRFCHHLASLLNSNSKEASAPYYWRPRSLISQHGYSKPGTFVLCSRRRAYPPPWFQGPGHTMDRDLQAAIDASMEDAVRSQSNLRKNKSSIVDLTGDSDEDAGPRTQNAQRTLEEADSDAELQQAIQLSLQSAEHLTNSDDAQRAGSDETSSKSEHAESMTPSSGFGILGFDRRKMEEERLARLAKKRKAGDDSSAPSAARPLKASKQEISVRGQSTGKPSSTTNAATSKPVAISSEPSIQFPDGAVKKTWAFRCERKNDIKIEEVFQPSDLELAVLSSFLWDMDWLLLKFTNPKTRFLFIMGAKGEEKQKQLLEETASMPRIRLCFPPMEGEVNCMHSKLMLLFHPGYLRIVTPTANLDPYDWGEKGGEMENMLFLIDLPRKSDGGTGIDDATPFRDELVYFLKASNINEKIIDKMLQFDFRKTTKYAFVHTIGGSHITSYERTGYCGLGTAVKSLGLQVSRPLKLDYVTSSVGDDGSKPPSARAGKQSSKAGSKNAATNDDEWQDRVKVHVMRDNRSVREGLLMHSKGPSRGQTSLRVADGRTSGVPICQRVHEKEKADDGDGDGDGGSGGSGDKTAGVRVSSIGEGEDLAGVFGDIVPVPMQQPGREYAPGERPWFYLEHH</sequence>
<feature type="region of interest" description="Disordered" evidence="3">
    <location>
        <begin position="183"/>
        <end position="287"/>
    </location>
</feature>
<feature type="compositionally biased region" description="Polar residues" evidence="3">
    <location>
        <begin position="536"/>
        <end position="548"/>
    </location>
</feature>
<evidence type="ECO:0000313" key="4">
    <source>
        <dbReference type="EMBL" id="EEQ32600.1"/>
    </source>
</evidence>
<dbReference type="InterPro" id="IPR003903">
    <property type="entry name" value="UIM_dom"/>
</dbReference>
<dbReference type="InterPro" id="IPR010347">
    <property type="entry name" value="Tdp1"/>
</dbReference>
<dbReference type="GO" id="GO:0003697">
    <property type="term" value="F:single-stranded DNA binding"/>
    <property type="evidence" value="ECO:0007669"/>
    <property type="project" value="TreeGrafter"/>
</dbReference>
<dbReference type="VEuPathDB" id="FungiDB:MCYG_05419"/>
<gene>
    <name evidence="4" type="ORF">MCYG_05419</name>
</gene>
<dbReference type="HOGENOM" id="CLU_007773_2_0_1"/>
<evidence type="ECO:0000256" key="2">
    <source>
        <dbReference type="PIRSR" id="PIRSR610347-2"/>
    </source>
</evidence>
<feature type="region of interest" description="Disordered" evidence="3">
    <location>
        <begin position="520"/>
        <end position="629"/>
    </location>
</feature>
<dbReference type="GO" id="GO:0003690">
    <property type="term" value="F:double-stranded DNA binding"/>
    <property type="evidence" value="ECO:0007669"/>
    <property type="project" value="TreeGrafter"/>
</dbReference>
<feature type="region of interest" description="Disordered" evidence="3">
    <location>
        <begin position="125"/>
        <end position="169"/>
    </location>
</feature>
<dbReference type="RefSeq" id="XP_002845550.1">
    <property type="nucleotide sequence ID" value="XM_002845504.1"/>
</dbReference>
<dbReference type="SUPFAM" id="SSF56024">
    <property type="entry name" value="Phospholipase D/nuclease"/>
    <property type="match status" value="1"/>
</dbReference>
<evidence type="ECO:0000256" key="3">
    <source>
        <dbReference type="SAM" id="MobiDB-lite"/>
    </source>
</evidence>
<evidence type="ECO:0000313" key="5">
    <source>
        <dbReference type="Proteomes" id="UP000002035"/>
    </source>
</evidence>
<dbReference type="PANTHER" id="PTHR12415">
    <property type="entry name" value="TYROSYL-DNA PHOSPHODIESTERASE 1"/>
    <property type="match status" value="1"/>
</dbReference>
<dbReference type="GO" id="GO:0005634">
    <property type="term" value="C:nucleus"/>
    <property type="evidence" value="ECO:0007669"/>
    <property type="project" value="InterPro"/>
</dbReference>
<feature type="compositionally biased region" description="Basic and acidic residues" evidence="3">
    <location>
        <begin position="219"/>
        <end position="230"/>
    </location>
</feature>
<dbReference type="Proteomes" id="UP000002035">
    <property type="component" value="Unassembled WGS sequence"/>
</dbReference>
<evidence type="ECO:0000256" key="1">
    <source>
        <dbReference type="PIRSR" id="PIRSR610347-1"/>
    </source>
</evidence>
<reference evidence="5" key="1">
    <citation type="journal article" date="2012" name="MBio">
        <title>Comparative genome analysis of Trichophyton rubrum and related dermatophytes reveals candidate genes involved in infection.</title>
        <authorList>
            <person name="Martinez D.A."/>
            <person name="Oliver B.G."/>
            <person name="Graeser Y."/>
            <person name="Goldberg J.M."/>
            <person name="Li W."/>
            <person name="Martinez-Rossi N.M."/>
            <person name="Monod M."/>
            <person name="Shelest E."/>
            <person name="Barton R.C."/>
            <person name="Birch E."/>
            <person name="Brakhage A.A."/>
            <person name="Chen Z."/>
            <person name="Gurr S.J."/>
            <person name="Heiman D."/>
            <person name="Heitman J."/>
            <person name="Kosti I."/>
            <person name="Rossi A."/>
            <person name="Saif S."/>
            <person name="Samalova M."/>
            <person name="Saunders C.W."/>
            <person name="Shea T."/>
            <person name="Summerbell R.C."/>
            <person name="Xu J."/>
            <person name="Young S."/>
            <person name="Zeng Q."/>
            <person name="Birren B.W."/>
            <person name="Cuomo C.A."/>
            <person name="White T.C."/>
        </authorList>
    </citation>
    <scope>NUCLEOTIDE SEQUENCE [LARGE SCALE GENOMIC DNA]</scope>
    <source>
        <strain evidence="5">ATCC MYA-4605 / CBS 113480</strain>
    </source>
</reference>
<dbReference type="STRING" id="554155.C5FRU7"/>
<dbReference type="OrthoDB" id="47785at2759"/>
<feature type="compositionally biased region" description="Basic and acidic residues" evidence="3">
    <location>
        <begin position="554"/>
        <end position="569"/>
    </location>
</feature>
<feature type="active site" description="Nucleophile" evidence="1">
    <location>
        <position position="386"/>
    </location>
</feature>
<keyword evidence="5" id="KW-1185">Reference proteome</keyword>
<dbReference type="Gene3D" id="3.30.870.10">
    <property type="entry name" value="Endonuclease Chain A"/>
    <property type="match status" value="1"/>
</dbReference>
<dbReference type="GO" id="GO:0006281">
    <property type="term" value="P:DNA repair"/>
    <property type="evidence" value="ECO:0007669"/>
    <property type="project" value="InterPro"/>
</dbReference>
<dbReference type="GO" id="GO:0017005">
    <property type="term" value="F:3'-tyrosyl-DNA phosphodiesterase activity"/>
    <property type="evidence" value="ECO:0007669"/>
    <property type="project" value="TreeGrafter"/>
</dbReference>
<feature type="compositionally biased region" description="Basic and acidic residues" evidence="3">
    <location>
        <begin position="185"/>
        <end position="206"/>
    </location>
</feature>
<dbReference type="SMART" id="SM00726">
    <property type="entry name" value="UIM"/>
    <property type="match status" value="2"/>
</dbReference>
<feature type="compositionally biased region" description="Polar residues" evidence="3">
    <location>
        <begin position="127"/>
        <end position="140"/>
    </location>
</feature>
<feature type="compositionally biased region" description="Basic and acidic residues" evidence="3">
    <location>
        <begin position="601"/>
        <end position="610"/>
    </location>
</feature>
<dbReference type="PANTHER" id="PTHR12415:SF4">
    <property type="entry name" value="TYROSYL-DNA PHOSPHODIESTERASE DOMAIN-CONTAINING PROTEIN"/>
    <property type="match status" value="1"/>
</dbReference>
<dbReference type="eggNOG" id="ENOG502SCBZ">
    <property type="taxonomic scope" value="Eukaryota"/>
</dbReference>
<dbReference type="CDD" id="cd09122">
    <property type="entry name" value="PLDc_Tdp1_1"/>
    <property type="match status" value="1"/>
</dbReference>
<feature type="binding site" evidence="2">
    <location>
        <position position="388"/>
    </location>
    <ligand>
        <name>substrate</name>
    </ligand>
</feature>
<name>C5FRU7_ARTOC</name>
<protein>
    <submittedName>
        <fullName evidence="4">Tyrosyl-DNA phosphodiesterase domain-containing protein</fullName>
    </submittedName>
</protein>
<dbReference type="AlphaFoldDB" id="C5FRU7"/>
<dbReference type="GeneID" id="9228761"/>